<feature type="compositionally biased region" description="Polar residues" evidence="6">
    <location>
        <begin position="274"/>
        <end position="293"/>
    </location>
</feature>
<keyword evidence="1" id="KW-0134">Cell wall</keyword>
<feature type="coiled-coil region" evidence="5">
    <location>
        <begin position="1631"/>
        <end position="1658"/>
    </location>
</feature>
<dbReference type="InterPro" id="IPR011439">
    <property type="entry name" value="DUF1542"/>
</dbReference>
<dbReference type="Proteomes" id="UP001378546">
    <property type="component" value="Chromosome"/>
</dbReference>
<sequence length="2084" mass="221607">MFYKGNEDREKRLRFSIRKVSFGAASVAVAALFMFPGNGTVSATEQGVTPTNEGRQGSPLKDPDVQNGTYGATPVVSQLDGNSGSSETTAPKDQEETTTPTSTDASASSVESPTVSKEKEETSTTATPAPVVSSTASATEKAEEKATSDLDKKQLEDYVAEIDAKLASGSYATKTDESVATLKEHLELAKLALTTATSQDELTKAYRRLFMTASSGLRSKPKAQVESPKLDTTEGKATVGKKASNTEKATGTNSIANSGQHDPRNRQALDRNNPFRTGETTTDTDPSANQTYTAPRVKAGLDELTEKLLNLPERIQNNDSIKDGAINKLGAEKNVEVGHVKEINDFGGWKAVGDGKFAIGRKTKYGTFPIETINSLLNDTIYLREQSFDKTQDYMLFLTKARTRANSNEEAFDGSAYKYKDEGLEIAKAVKGFDGIEKTFKAYSSEDGSRVKVSFKPGYTGDIDGKKAKYKVEVFSIKEGVEKKIYSTEFYPDKSVKDADKTVIAAKDGTNAVLTRVSSTGSDATKPSDTRRNYIGRDEVEKRLANPANLPNGTEGTFTSRDIELEKGVDSYKVRISSADNNRVGMSYQAWDLKYALPISSLDFSIDQDTNNVAKNLLQKVYDKLLETRDSDKRGKTPETQQAYQNQLDAINQLLAGELKSTAEYKKILNVTLQKQAELKVDKSTLTSSKASLDDLVNDDPTPGKTPETVAAYNQAKTAAEQEAEKAKAVIDSDTATVDEVAQAVANVTAKRAELTAARALLVVAASDDQKTKLQNDSEALKEADKTGKTPKSIKEYEDKYKTLEAALTAAKEKAKTVLDKTVNAGEVEAAYAQIEVDKIKAELDKAATLLKDKGNTTELEQAKNDLNDFINQQTTARVTEGQTKDSQDAYTTAKAAADKAVTDAQAVIASENSTVEDVANALADIKVKRAALEVAKKNLVPAATEAQKAKLEKTVAKLVEASTEGKTQDSINTYNERIRELTEELNQAKAAADKIKTDGVNATKLAALEAQEAVNTVLEKLETAKEALVEKATDEQKTALEGADAALTPIAENTLTGVKTPNSIEAYNQAVAAIQADLTQAKAKAAELVEKAKDNNATKADATVALAKVEELKAKLAEAKGLLKDKANTTELTNAKEALKALAATENVTAGKTKETADKYDAAKVEADQAVKDAETLIADPNATPEQVATALANVNTKKAALEKVKEALVDKITQDQKDELANADEDLKLADKTGKTNDSIKAYNDEVGKLSAELEAAKQAAKDLLAKGDNAGELEAYRLQAKISKLKSKLATAAKLLKDIDKSAVKKEVEEAAKNATDAIEANVDLTAEQKEAAKAKVAEEVNKAIAAIDDATTEDDVTAAKNAGKLAIAKEAAKAELEAAQAIKEKAIAGNEKLSDDEKQAVKEQVQNIVDEAKKAIDAATEQVAVDNAKTTGKEAIDALNPVGKEKALDEIQKVTEAKLEAIDKNEKLSEKEKIKAKAEVAKAAIAVVEAINEATDQATVDTKVTEGTKAISSVAEVGKDQAKAAIDSALSAKETAIDANDKLSDAEKSAAKAAAKKAAEDVKKAIESATTQAEVDAKVTEGSQAISSVAEVGKDKAKAAVDSALSAKETAIDSNAKLSDAEKSAAKAVAKKAAEDAKKAIESATTQAEVDEAKTTGITAISAVNPVGKEKALAEIETALAEKSKAIDARTDLLTAEKTTAKKAAESEAETAKDAIRKAMSQDDVAKVTEVGKANIAKIDPVGAKAEFKKAVKEVLADKLKEIDARTDLTLEEKDKKKESVREEAEAANIAIDSSTTQAELDKVLRTFLYQVDQDALVADLPELKLEDALKALINGVVKVERGTALSQADVLAKLDLPEEISVIKMVLPDTNTIGTKIATVTLRLADGSVQKLEVPVEVISPNNQDMIPPYNGGNYGPSADNGMTNTQAKVNKSKLESAIHQLDELIIQESAKLDAETAKEANALSADAKKVFANADASQAEVDAMVKRIEDFMAKLTPVADHVTPAEDQASQTPAVAPATAQAANANQEASAQANAPKESKELPNTGTADSTVAMVAAAASALLGLGLVGRRRKEDEEA</sequence>
<accession>A0ABM8CJJ0</accession>
<feature type="coiled-coil region" evidence="5">
    <location>
        <begin position="1242"/>
        <end position="1269"/>
    </location>
</feature>
<evidence type="ECO:0000313" key="9">
    <source>
        <dbReference type="Proteomes" id="UP001378546"/>
    </source>
</evidence>
<dbReference type="Pfam" id="PF00746">
    <property type="entry name" value="Gram_pos_anchor"/>
    <property type="match status" value="1"/>
</dbReference>
<feature type="compositionally biased region" description="Polar residues" evidence="6">
    <location>
        <begin position="66"/>
        <end position="89"/>
    </location>
</feature>
<dbReference type="InterPro" id="IPR005877">
    <property type="entry name" value="YSIRK_signal_dom"/>
</dbReference>
<keyword evidence="3" id="KW-0732">Signal</keyword>
<keyword evidence="5" id="KW-0175">Coiled coil</keyword>
<feature type="coiled-coil region" evidence="5">
    <location>
        <begin position="1065"/>
        <end position="1130"/>
    </location>
</feature>
<feature type="coiled-coil region" evidence="5">
    <location>
        <begin position="1375"/>
        <end position="1475"/>
    </location>
</feature>
<feature type="coiled-coil region" evidence="5">
    <location>
        <begin position="794"/>
        <end position="821"/>
    </location>
</feature>
<dbReference type="NCBIfam" id="TIGR01168">
    <property type="entry name" value="YSIRK_signal"/>
    <property type="match status" value="1"/>
</dbReference>
<feature type="compositionally biased region" description="Low complexity" evidence="6">
    <location>
        <begin position="97"/>
        <end position="115"/>
    </location>
</feature>
<evidence type="ECO:0000256" key="6">
    <source>
        <dbReference type="SAM" id="MobiDB-lite"/>
    </source>
</evidence>
<evidence type="ECO:0000313" key="8">
    <source>
        <dbReference type="EMBL" id="BDT65667.1"/>
    </source>
</evidence>
<feature type="domain" description="Gram-positive cocci surface proteins LPxTG" evidence="7">
    <location>
        <begin position="2048"/>
        <end position="2084"/>
    </location>
</feature>
<feature type="compositionally biased region" description="Basic and acidic residues" evidence="6">
    <location>
        <begin position="140"/>
        <end position="150"/>
    </location>
</feature>
<reference evidence="8 9" key="1">
    <citation type="submission" date="2022-11" db="EMBL/GenBank/DDBJ databases">
        <title>Complete genome sequence of alpha-hemolytic streptococci isolated from Japan.</title>
        <authorList>
            <person name="Morita M."/>
            <person name="Chang B."/>
            <person name="Akeda Y."/>
        </authorList>
    </citation>
    <scope>NUCLEOTIDE SEQUENCE [LARGE SCALE GENOMIC DNA]</scope>
    <source>
        <strain evidence="8 9">SP4011</strain>
    </source>
</reference>
<dbReference type="PROSITE" id="PS50847">
    <property type="entry name" value="GRAM_POS_ANCHORING"/>
    <property type="match status" value="1"/>
</dbReference>
<keyword evidence="4" id="KW-0572">Peptidoglycan-anchor</keyword>
<dbReference type="InterPro" id="IPR019931">
    <property type="entry name" value="LPXTG_anchor"/>
</dbReference>
<feature type="region of interest" description="Disordered" evidence="6">
    <location>
        <begin position="43"/>
        <end position="150"/>
    </location>
</feature>
<dbReference type="Pfam" id="PF07564">
    <property type="entry name" value="DUF1542"/>
    <property type="match status" value="6"/>
</dbReference>
<dbReference type="Pfam" id="PF04650">
    <property type="entry name" value="YSIRK_signal"/>
    <property type="match status" value="1"/>
</dbReference>
<evidence type="ECO:0000256" key="2">
    <source>
        <dbReference type="ARBA" id="ARBA00022525"/>
    </source>
</evidence>
<dbReference type="EMBL" id="AP026968">
    <property type="protein sequence ID" value="BDT65667.1"/>
    <property type="molecule type" value="Genomic_DNA"/>
</dbReference>
<keyword evidence="9" id="KW-1185">Reference proteome</keyword>
<evidence type="ECO:0000256" key="4">
    <source>
        <dbReference type="ARBA" id="ARBA00023088"/>
    </source>
</evidence>
<feature type="coiled-coil region" evidence="5">
    <location>
        <begin position="972"/>
        <end position="1039"/>
    </location>
</feature>
<dbReference type="RefSeq" id="WP_338619310.1">
    <property type="nucleotide sequence ID" value="NZ_AP026968.1"/>
</dbReference>
<evidence type="ECO:0000259" key="7">
    <source>
        <dbReference type="PROSITE" id="PS50847"/>
    </source>
</evidence>
<evidence type="ECO:0000256" key="1">
    <source>
        <dbReference type="ARBA" id="ARBA00022512"/>
    </source>
</evidence>
<feature type="region of interest" description="Disordered" evidence="6">
    <location>
        <begin position="2010"/>
        <end position="2054"/>
    </location>
</feature>
<feature type="compositionally biased region" description="Low complexity" evidence="6">
    <location>
        <begin position="2014"/>
        <end position="2042"/>
    </location>
</feature>
<name>A0ABM8CJJ0_9STRE</name>
<proteinExistence type="predicted"/>
<organism evidence="8 9">
    <name type="scientific">Streptococcus parapneumoniae</name>
    <dbReference type="NCBI Taxonomy" id="2993430"/>
    <lineage>
        <taxon>Bacteria</taxon>
        <taxon>Bacillati</taxon>
        <taxon>Bacillota</taxon>
        <taxon>Bacilli</taxon>
        <taxon>Lactobacillales</taxon>
        <taxon>Streptococcaceae</taxon>
        <taxon>Streptococcus</taxon>
        <taxon>Streptococcus thalassemiae group</taxon>
    </lineage>
</organism>
<feature type="compositionally biased region" description="Low complexity" evidence="6">
    <location>
        <begin position="123"/>
        <end position="139"/>
    </location>
</feature>
<dbReference type="Pfam" id="PF07554">
    <property type="entry name" value="FIVAR"/>
    <property type="match status" value="4"/>
</dbReference>
<evidence type="ECO:0000256" key="3">
    <source>
        <dbReference type="ARBA" id="ARBA00022729"/>
    </source>
</evidence>
<evidence type="ECO:0000256" key="5">
    <source>
        <dbReference type="SAM" id="Coils"/>
    </source>
</evidence>
<keyword evidence="2" id="KW-0964">Secreted</keyword>
<feature type="compositionally biased region" description="Polar residues" evidence="6">
    <location>
        <begin position="246"/>
        <end position="260"/>
    </location>
</feature>
<feature type="compositionally biased region" description="Polar residues" evidence="6">
    <location>
        <begin position="43"/>
        <end position="55"/>
    </location>
</feature>
<feature type="region of interest" description="Disordered" evidence="6">
    <location>
        <begin position="217"/>
        <end position="293"/>
    </location>
</feature>
<gene>
    <name evidence="8" type="ORF">SP4011_20840</name>
</gene>
<dbReference type="NCBIfam" id="TIGR01167">
    <property type="entry name" value="LPXTG_anchor"/>
    <property type="match status" value="1"/>
</dbReference>
<protein>
    <recommendedName>
        <fullName evidence="7">Gram-positive cocci surface proteins LPxTG domain-containing protein</fullName>
    </recommendedName>
</protein>